<dbReference type="CDD" id="cd00130">
    <property type="entry name" value="PAS"/>
    <property type="match status" value="2"/>
</dbReference>
<dbReference type="Pfam" id="PF00512">
    <property type="entry name" value="HisKA"/>
    <property type="match status" value="1"/>
</dbReference>
<dbReference type="PROSITE" id="PS50110">
    <property type="entry name" value="RESPONSE_REGULATORY"/>
    <property type="match status" value="1"/>
</dbReference>
<feature type="transmembrane region" description="Helical" evidence="5">
    <location>
        <begin position="16"/>
        <end position="33"/>
    </location>
</feature>
<evidence type="ECO:0000313" key="10">
    <source>
        <dbReference type="EMBL" id="MDZ5459693.1"/>
    </source>
</evidence>
<dbReference type="InterPro" id="IPR035965">
    <property type="entry name" value="PAS-like_dom_sf"/>
</dbReference>
<dbReference type="CDD" id="cd17546">
    <property type="entry name" value="REC_hyHK_CKI1_RcsC-like"/>
    <property type="match status" value="1"/>
</dbReference>
<dbReference type="Proteomes" id="UP001293718">
    <property type="component" value="Unassembled WGS sequence"/>
</dbReference>
<dbReference type="PRINTS" id="PR00344">
    <property type="entry name" value="BCTRLSENSOR"/>
</dbReference>
<evidence type="ECO:0000256" key="4">
    <source>
        <dbReference type="PROSITE-ProRule" id="PRU00169"/>
    </source>
</evidence>
<reference evidence="10 11" key="1">
    <citation type="submission" date="2023-11" db="EMBL/GenBank/DDBJ databases">
        <title>Draft genome of Azohydromonas lata strain H1 (DSM1123), a polyhydroxyalkanoate producer.</title>
        <authorList>
            <person name="Traversa D."/>
            <person name="D'Addabbo P."/>
            <person name="Pazzani C."/>
            <person name="Manzari C."/>
            <person name="Chiara M."/>
            <person name="Scrascia M."/>
        </authorList>
    </citation>
    <scope>NUCLEOTIDE SEQUENCE [LARGE SCALE GENOMIC DNA]</scope>
    <source>
        <strain evidence="10 11">H1</strain>
    </source>
</reference>
<keyword evidence="3 4" id="KW-0597">Phosphoprotein</keyword>
<dbReference type="PROSITE" id="PS50112">
    <property type="entry name" value="PAS"/>
    <property type="match status" value="1"/>
</dbReference>
<dbReference type="Gene3D" id="1.10.287.130">
    <property type="match status" value="1"/>
</dbReference>
<dbReference type="CDD" id="cd00082">
    <property type="entry name" value="HisKA"/>
    <property type="match status" value="1"/>
</dbReference>
<keyword evidence="11" id="KW-1185">Reference proteome</keyword>
<dbReference type="EMBL" id="JAXOJX010000048">
    <property type="protein sequence ID" value="MDZ5459693.1"/>
    <property type="molecule type" value="Genomic_DNA"/>
</dbReference>
<protein>
    <recommendedName>
        <fullName evidence="2">histidine kinase</fullName>
        <ecNumber evidence="2">2.7.13.3</ecNumber>
    </recommendedName>
</protein>
<feature type="transmembrane region" description="Helical" evidence="5">
    <location>
        <begin position="53"/>
        <end position="68"/>
    </location>
</feature>
<evidence type="ECO:0000259" key="6">
    <source>
        <dbReference type="PROSITE" id="PS50109"/>
    </source>
</evidence>
<keyword evidence="5" id="KW-0472">Membrane</keyword>
<evidence type="ECO:0000256" key="5">
    <source>
        <dbReference type="SAM" id="Phobius"/>
    </source>
</evidence>
<dbReference type="SUPFAM" id="SSF52172">
    <property type="entry name" value="CheY-like"/>
    <property type="match status" value="1"/>
</dbReference>
<proteinExistence type="predicted"/>
<feature type="domain" description="PAS" evidence="8">
    <location>
        <begin position="410"/>
        <end position="456"/>
    </location>
</feature>
<dbReference type="InterPro" id="IPR000014">
    <property type="entry name" value="PAS"/>
</dbReference>
<dbReference type="NCBIfam" id="TIGR00229">
    <property type="entry name" value="sensory_box"/>
    <property type="match status" value="2"/>
</dbReference>
<dbReference type="Gene3D" id="3.40.50.2300">
    <property type="match status" value="1"/>
</dbReference>
<dbReference type="SMART" id="SM00388">
    <property type="entry name" value="HisKA"/>
    <property type="match status" value="1"/>
</dbReference>
<dbReference type="PANTHER" id="PTHR45339">
    <property type="entry name" value="HYBRID SIGNAL TRANSDUCTION HISTIDINE KINASE J"/>
    <property type="match status" value="1"/>
</dbReference>
<dbReference type="SUPFAM" id="SSF55785">
    <property type="entry name" value="PYP-like sensor domain (PAS domain)"/>
    <property type="match status" value="2"/>
</dbReference>
<keyword evidence="5" id="KW-1133">Transmembrane helix</keyword>
<dbReference type="PROSITE" id="PS50113">
    <property type="entry name" value="PAC"/>
    <property type="match status" value="1"/>
</dbReference>
<evidence type="ECO:0000259" key="7">
    <source>
        <dbReference type="PROSITE" id="PS50110"/>
    </source>
</evidence>
<name>A0ABU5ILA4_9BURK</name>
<comment type="caution">
    <text evidence="10">The sequence shown here is derived from an EMBL/GenBank/DDBJ whole genome shotgun (WGS) entry which is preliminary data.</text>
</comment>
<sequence>MSHCAQAEAPPPRADLFFVLLYAAAAVAGHWLIDALLQWLAGPVPWATGAPKFWIFIAFSALLFHALLRYRRLKMSAENPLPHGGWRAWTVGAVALLAFTGLSCLQIWKMERDAEVSRLQSIADFKSRLLTDWLVERSRNARFVQNSEYFAALYQSSQAGSEENRKLMIQRLQDLFGPRNEALVSVLDHHGKYLAGSKAAPNELSEGLRAALEAARRSLDIQQAAPYTTASGEQFLDFVLPLLSAGKNFPFVVVHTPVSGWLENLLQSWPVHSESGEALLLRRDGASVQYLAKPRFAGAQPIDQPLSGPHSLAAKALSGQIAVDAFAAGLDGRGEPVLGVAREIPGTDWVLVAVVRQSEIWDNASARIHGAALLGLLLAVACLVVSVVLRQRQALLRAEGLSRSLKERLEELQLLEALSNASDEAITLQDLDGHYLLANRTACRILGREAQDILGKDETALLPAPQARILKNMATAAVARAELVSAEETLPTALGLRDFLCTAGPLFDGKGQLMATFGIWRDITERKGLESALRSSEEKYRQLFERSTDAQVVLDPMQGSFVAANRAALELFGVPNLMDCTIFDVSPMVQPDGRSSLAVAGEVFRQACRDNCAQFEWEHRRLDGSRFTAAISMTCMDFGPQFIIQATVRDVTEKNIMARQLTQYQRHLENLVEARTLEADEARRRAEIASQAKSAFLANMSHEIRTPLNAMLGMTELLRQEILEPRYLQRLEKIGLAGRHLLATLNDILDLSKIEAGQLKLENIDFEWAPVLEDVRAMVAATAADKGLVLEVDSDGVPAWLRGDPTRLRQALLNYAVNAVKFTSQGFVRLRARVEQETQAGLLLRLEVRDSGVGLERGQLQRLFQAFTQADASTTRTHGGTGLGLAITQRLARLMGGDAGADSLPGQGSTFWFTARVGRGSAPQRPQAPLARLDAAGALRLRHAGARVLLAEDHFVSREVAVGLLERAGLAVDAAVSGLEAVDKARRGTYALVLMDMQMPGMDGLAATRELRKLPGWTGVPILALSANAFSEDREACLAAGMNAFIAKPVEAQSLYSVLLRWLDASSAAGVADA</sequence>
<dbReference type="CDD" id="cd18774">
    <property type="entry name" value="PDC2_HK_sensor"/>
    <property type="match status" value="1"/>
</dbReference>
<feature type="transmembrane region" description="Helical" evidence="5">
    <location>
        <begin position="368"/>
        <end position="389"/>
    </location>
</feature>
<dbReference type="Pfam" id="PF13188">
    <property type="entry name" value="PAS_8"/>
    <property type="match status" value="1"/>
</dbReference>
<dbReference type="EC" id="2.7.13.3" evidence="2"/>
<dbReference type="InterPro" id="IPR005467">
    <property type="entry name" value="His_kinase_dom"/>
</dbReference>
<dbReference type="InterPro" id="IPR001789">
    <property type="entry name" value="Sig_transdc_resp-reg_receiver"/>
</dbReference>
<dbReference type="RefSeq" id="WP_322467361.1">
    <property type="nucleotide sequence ID" value="NZ_JAXOJX010000048.1"/>
</dbReference>
<dbReference type="Gene3D" id="3.30.565.10">
    <property type="entry name" value="Histidine kinase-like ATPase, C-terminal domain"/>
    <property type="match status" value="1"/>
</dbReference>
<dbReference type="InterPro" id="IPR036890">
    <property type="entry name" value="HATPase_C_sf"/>
</dbReference>
<dbReference type="Pfam" id="PF02518">
    <property type="entry name" value="HATPase_c"/>
    <property type="match status" value="1"/>
</dbReference>
<evidence type="ECO:0000313" key="11">
    <source>
        <dbReference type="Proteomes" id="UP001293718"/>
    </source>
</evidence>
<dbReference type="InterPro" id="IPR036097">
    <property type="entry name" value="HisK_dim/P_sf"/>
</dbReference>
<evidence type="ECO:0000259" key="9">
    <source>
        <dbReference type="PROSITE" id="PS50113"/>
    </source>
</evidence>
<dbReference type="Gene3D" id="3.30.450.20">
    <property type="entry name" value="PAS domain"/>
    <property type="match status" value="2"/>
</dbReference>
<evidence type="ECO:0000256" key="1">
    <source>
        <dbReference type="ARBA" id="ARBA00000085"/>
    </source>
</evidence>
<dbReference type="SUPFAM" id="SSF55874">
    <property type="entry name" value="ATPase domain of HSP90 chaperone/DNA topoisomerase II/histidine kinase"/>
    <property type="match status" value="1"/>
</dbReference>
<keyword evidence="5" id="KW-0812">Transmembrane</keyword>
<gene>
    <name evidence="10" type="ORF">SM757_24240</name>
</gene>
<evidence type="ECO:0000256" key="3">
    <source>
        <dbReference type="ARBA" id="ARBA00022553"/>
    </source>
</evidence>
<dbReference type="PANTHER" id="PTHR45339:SF5">
    <property type="entry name" value="HISTIDINE KINASE"/>
    <property type="match status" value="1"/>
</dbReference>
<feature type="domain" description="Response regulatory" evidence="7">
    <location>
        <begin position="947"/>
        <end position="1063"/>
    </location>
</feature>
<dbReference type="InterPro" id="IPR011006">
    <property type="entry name" value="CheY-like_superfamily"/>
</dbReference>
<dbReference type="SMART" id="SM00448">
    <property type="entry name" value="REC"/>
    <property type="match status" value="1"/>
</dbReference>
<feature type="domain" description="PAC" evidence="9">
    <location>
        <begin position="484"/>
        <end position="535"/>
    </location>
</feature>
<dbReference type="PROSITE" id="PS50109">
    <property type="entry name" value="HIS_KIN"/>
    <property type="match status" value="1"/>
</dbReference>
<accession>A0ABU5ILA4</accession>
<dbReference type="InterPro" id="IPR003661">
    <property type="entry name" value="HisK_dim/P_dom"/>
</dbReference>
<dbReference type="InterPro" id="IPR000700">
    <property type="entry name" value="PAS-assoc_C"/>
</dbReference>
<feature type="modified residue" description="4-aspartylphosphate" evidence="4">
    <location>
        <position position="996"/>
    </location>
</feature>
<dbReference type="Pfam" id="PF08448">
    <property type="entry name" value="PAS_4"/>
    <property type="match status" value="1"/>
</dbReference>
<dbReference type="InterPro" id="IPR003594">
    <property type="entry name" value="HATPase_dom"/>
</dbReference>
<organism evidence="10 11">
    <name type="scientific">Azohydromonas lata</name>
    <dbReference type="NCBI Taxonomy" id="45677"/>
    <lineage>
        <taxon>Bacteria</taxon>
        <taxon>Pseudomonadati</taxon>
        <taxon>Pseudomonadota</taxon>
        <taxon>Betaproteobacteria</taxon>
        <taxon>Burkholderiales</taxon>
        <taxon>Sphaerotilaceae</taxon>
        <taxon>Azohydromonas</taxon>
    </lineage>
</organism>
<dbReference type="Pfam" id="PF00072">
    <property type="entry name" value="Response_reg"/>
    <property type="match status" value="1"/>
</dbReference>
<dbReference type="SMART" id="SM00387">
    <property type="entry name" value="HATPase_c"/>
    <property type="match status" value="1"/>
</dbReference>
<dbReference type="SUPFAM" id="SSF47384">
    <property type="entry name" value="Homodimeric domain of signal transducing histidine kinase"/>
    <property type="match status" value="1"/>
</dbReference>
<dbReference type="CDD" id="cd16922">
    <property type="entry name" value="HATPase_EvgS-ArcB-TorS-like"/>
    <property type="match status" value="1"/>
</dbReference>
<dbReference type="SMART" id="SM00091">
    <property type="entry name" value="PAS"/>
    <property type="match status" value="2"/>
</dbReference>
<evidence type="ECO:0000256" key="2">
    <source>
        <dbReference type="ARBA" id="ARBA00012438"/>
    </source>
</evidence>
<feature type="domain" description="Histidine kinase" evidence="6">
    <location>
        <begin position="699"/>
        <end position="919"/>
    </location>
</feature>
<dbReference type="InterPro" id="IPR004358">
    <property type="entry name" value="Sig_transdc_His_kin-like_C"/>
</dbReference>
<comment type="catalytic activity">
    <reaction evidence="1">
        <text>ATP + protein L-histidine = ADP + protein N-phospho-L-histidine.</text>
        <dbReference type="EC" id="2.7.13.3"/>
    </reaction>
</comment>
<evidence type="ECO:0000259" key="8">
    <source>
        <dbReference type="PROSITE" id="PS50112"/>
    </source>
</evidence>
<dbReference type="InterPro" id="IPR013656">
    <property type="entry name" value="PAS_4"/>
</dbReference>